<dbReference type="Proteomes" id="UP000306441">
    <property type="component" value="Unassembled WGS sequence"/>
</dbReference>
<comment type="subunit">
    <text evidence="2">The complex is composed of two ATP-binding proteins (LsrA), two transmembrane proteins (LsrC and LsrD) and a solute-binding protein (LsrB).</text>
</comment>
<evidence type="ECO:0000256" key="7">
    <source>
        <dbReference type="ARBA" id="ARBA00022989"/>
    </source>
</evidence>
<evidence type="ECO:0000256" key="1">
    <source>
        <dbReference type="ARBA" id="ARBA00004651"/>
    </source>
</evidence>
<evidence type="ECO:0000256" key="6">
    <source>
        <dbReference type="ARBA" id="ARBA00022692"/>
    </source>
</evidence>
<feature type="transmembrane region" description="Helical" evidence="11">
    <location>
        <begin position="219"/>
        <end position="242"/>
    </location>
</feature>
<accession>A0ABY2Q3U3</accession>
<keyword evidence="7 11" id="KW-1133">Transmembrane helix</keyword>
<organism evidence="12 13">
    <name type="scientific">Ollibium composti</name>
    <dbReference type="NCBI Taxonomy" id="2675109"/>
    <lineage>
        <taxon>Bacteria</taxon>
        <taxon>Pseudomonadati</taxon>
        <taxon>Pseudomonadota</taxon>
        <taxon>Alphaproteobacteria</taxon>
        <taxon>Hyphomicrobiales</taxon>
        <taxon>Phyllobacteriaceae</taxon>
        <taxon>Ollibium</taxon>
    </lineage>
</organism>
<feature type="transmembrane region" description="Helical" evidence="11">
    <location>
        <begin position="300"/>
        <end position="319"/>
    </location>
</feature>
<evidence type="ECO:0000256" key="9">
    <source>
        <dbReference type="ARBA" id="ARBA00025439"/>
    </source>
</evidence>
<dbReference type="CDD" id="cd06579">
    <property type="entry name" value="TM_PBP1_transp_AraH_like"/>
    <property type="match status" value="1"/>
</dbReference>
<name>A0ABY2Q3U3_9HYPH</name>
<evidence type="ECO:0000256" key="8">
    <source>
        <dbReference type="ARBA" id="ARBA00023136"/>
    </source>
</evidence>
<gene>
    <name evidence="12" type="ORF">E6C48_18785</name>
</gene>
<evidence type="ECO:0000256" key="5">
    <source>
        <dbReference type="ARBA" id="ARBA00022519"/>
    </source>
</evidence>
<evidence type="ECO:0000313" key="13">
    <source>
        <dbReference type="Proteomes" id="UP000306441"/>
    </source>
</evidence>
<evidence type="ECO:0000256" key="2">
    <source>
        <dbReference type="ARBA" id="ARBA00011262"/>
    </source>
</evidence>
<keyword evidence="13" id="KW-1185">Reference proteome</keyword>
<feature type="transmembrane region" description="Helical" evidence="11">
    <location>
        <begin position="272"/>
        <end position="294"/>
    </location>
</feature>
<feature type="transmembrane region" description="Helical" evidence="11">
    <location>
        <begin position="169"/>
        <end position="188"/>
    </location>
</feature>
<evidence type="ECO:0000256" key="4">
    <source>
        <dbReference type="ARBA" id="ARBA00022475"/>
    </source>
</evidence>
<dbReference type="EMBL" id="SSNY01000012">
    <property type="protein sequence ID" value="THF55289.1"/>
    <property type="molecule type" value="Genomic_DNA"/>
</dbReference>
<sequence length="324" mass="33121">MTSFIRRQSWVSGLFALLVVLFILTRIIQPGYGSGDFGSLARAALPYAFAVAAQTVVVIAGGIDLSVASLMALTSVIAASMMNSASEEYALFVVPFVLAVGFLVGALNGLLIVVTRVPDIVVTLATLFILQGAALMVLEAPGGAAAEWLKASIVGTVAIPGIPESVTAWIPKALVVLLVCLGLVWIPLKRSALGLSIYAIGSSELAAFRSGVSVARTRIAAYAIGGLFGAMGGLSLTMSTGIGAPIPGPYLLASVAAVVLGGVTLGGGKGGLVGPIVAVFILRLMRTDLTLLAIDPNVTSIVEGTVMVAVVMLGAFLAMRERRP</sequence>
<evidence type="ECO:0000256" key="11">
    <source>
        <dbReference type="SAM" id="Phobius"/>
    </source>
</evidence>
<evidence type="ECO:0000256" key="3">
    <source>
        <dbReference type="ARBA" id="ARBA00022448"/>
    </source>
</evidence>
<feature type="transmembrane region" description="Helical" evidence="11">
    <location>
        <begin position="89"/>
        <end position="114"/>
    </location>
</feature>
<proteinExistence type="predicted"/>
<feature type="transmembrane region" description="Helical" evidence="11">
    <location>
        <begin position="49"/>
        <end position="77"/>
    </location>
</feature>
<comment type="function">
    <text evidence="9">Part of the ABC transporter complex LsrABCD involved in autoinducer 2 (AI-2) import. Probably responsible for the translocation of the substrate across the membrane.</text>
</comment>
<feature type="transmembrane region" description="Helical" evidence="11">
    <location>
        <begin position="120"/>
        <end position="138"/>
    </location>
</feature>
<keyword evidence="4" id="KW-1003">Cell membrane</keyword>
<dbReference type="PANTHER" id="PTHR32196:SF71">
    <property type="entry name" value="AUTOINDUCER 2 IMPORT SYSTEM PERMEASE PROTEIN LSRD"/>
    <property type="match status" value="1"/>
</dbReference>
<dbReference type="InterPro" id="IPR001851">
    <property type="entry name" value="ABC_transp_permease"/>
</dbReference>
<protein>
    <recommendedName>
        <fullName evidence="10">Autoinducer 2 import system permease protein LsrD</fullName>
    </recommendedName>
</protein>
<keyword evidence="8 11" id="KW-0472">Membrane</keyword>
<keyword evidence="6 11" id="KW-0812">Transmembrane</keyword>
<dbReference type="Pfam" id="PF02653">
    <property type="entry name" value="BPD_transp_2"/>
    <property type="match status" value="1"/>
</dbReference>
<evidence type="ECO:0000313" key="12">
    <source>
        <dbReference type="EMBL" id="THF55289.1"/>
    </source>
</evidence>
<reference evidence="12 13" key="1">
    <citation type="submission" date="2019-04" db="EMBL/GenBank/DDBJ databases">
        <title>Mesorhizobium composti sp. nov., isolated from compost.</title>
        <authorList>
            <person name="Lin S.-Y."/>
            <person name="Hameed A."/>
            <person name="Hsieh Y.-T."/>
            <person name="Young C.-C."/>
        </authorList>
    </citation>
    <scope>NUCLEOTIDE SEQUENCE [LARGE SCALE GENOMIC DNA]</scope>
    <source>
        <strain evidence="12 13">CC-YTH430</strain>
    </source>
</reference>
<keyword evidence="3" id="KW-0813">Transport</keyword>
<evidence type="ECO:0000256" key="10">
    <source>
        <dbReference type="ARBA" id="ARBA00039381"/>
    </source>
</evidence>
<comment type="subcellular location">
    <subcellularLocation>
        <location evidence="1">Cell membrane</location>
        <topology evidence="1">Multi-pass membrane protein</topology>
    </subcellularLocation>
</comment>
<keyword evidence="5" id="KW-0997">Cell inner membrane</keyword>
<comment type="caution">
    <text evidence="12">The sequence shown here is derived from an EMBL/GenBank/DDBJ whole genome shotgun (WGS) entry which is preliminary data.</text>
</comment>
<dbReference type="RefSeq" id="WP_136359713.1">
    <property type="nucleotide sequence ID" value="NZ_SSNY01000012.1"/>
</dbReference>
<dbReference type="PANTHER" id="PTHR32196">
    <property type="entry name" value="ABC TRANSPORTER PERMEASE PROTEIN YPHD-RELATED-RELATED"/>
    <property type="match status" value="1"/>
</dbReference>